<keyword evidence="7" id="KW-1185">Reference proteome</keyword>
<feature type="active site" evidence="3">
    <location>
        <position position="257"/>
    </location>
</feature>
<comment type="similarity">
    <text evidence="1 4">Belongs to the aldehyde dehydrogenase family.</text>
</comment>
<dbReference type="Pfam" id="PF00171">
    <property type="entry name" value="Aldedh"/>
    <property type="match status" value="1"/>
</dbReference>
<name>A0A4U1JDN3_9BACT</name>
<evidence type="ECO:0000259" key="5">
    <source>
        <dbReference type="Pfam" id="PF00171"/>
    </source>
</evidence>
<evidence type="ECO:0000313" key="6">
    <source>
        <dbReference type="EMBL" id="TKD08943.1"/>
    </source>
</evidence>
<dbReference type="SUPFAM" id="SSF53720">
    <property type="entry name" value="ALDH-like"/>
    <property type="match status" value="1"/>
</dbReference>
<feature type="domain" description="Aldehyde dehydrogenase" evidence="5">
    <location>
        <begin position="12"/>
        <end position="478"/>
    </location>
</feature>
<proteinExistence type="inferred from homology"/>
<dbReference type="RefSeq" id="WP_136929540.1">
    <property type="nucleotide sequence ID" value="NZ_SSMQ01000012.1"/>
</dbReference>
<evidence type="ECO:0000256" key="4">
    <source>
        <dbReference type="RuleBase" id="RU003345"/>
    </source>
</evidence>
<comment type="caution">
    <text evidence="6">The sequence shown here is derived from an EMBL/GenBank/DDBJ whole genome shotgun (WGS) entry which is preliminary data.</text>
</comment>
<dbReference type="Proteomes" id="UP000309215">
    <property type="component" value="Unassembled WGS sequence"/>
</dbReference>
<keyword evidence="2 4" id="KW-0560">Oxidoreductase</keyword>
<dbReference type="Gene3D" id="3.40.605.10">
    <property type="entry name" value="Aldehyde Dehydrogenase, Chain A, domain 1"/>
    <property type="match status" value="1"/>
</dbReference>
<dbReference type="GO" id="GO:0008911">
    <property type="term" value="F:lactaldehyde dehydrogenase (NAD+) activity"/>
    <property type="evidence" value="ECO:0007669"/>
    <property type="project" value="TreeGrafter"/>
</dbReference>
<dbReference type="PANTHER" id="PTHR42991">
    <property type="entry name" value="ALDEHYDE DEHYDROGENASE"/>
    <property type="match status" value="1"/>
</dbReference>
<evidence type="ECO:0000313" key="7">
    <source>
        <dbReference type="Proteomes" id="UP000309215"/>
    </source>
</evidence>
<dbReference type="OrthoDB" id="9762913at2"/>
<dbReference type="InterPro" id="IPR051020">
    <property type="entry name" value="ALDH-related_metabolic_enz"/>
</dbReference>
<dbReference type="EMBL" id="SSMQ01000012">
    <property type="protein sequence ID" value="TKD08943.1"/>
    <property type="molecule type" value="Genomic_DNA"/>
</dbReference>
<accession>A0A4U1JDN3</accession>
<dbReference type="InterPro" id="IPR015590">
    <property type="entry name" value="Aldehyde_DH_dom"/>
</dbReference>
<dbReference type="PANTHER" id="PTHR42991:SF1">
    <property type="entry name" value="ALDEHYDE DEHYDROGENASE"/>
    <property type="match status" value="1"/>
</dbReference>
<organism evidence="6 7">
    <name type="scientific">Polyangium fumosum</name>
    <dbReference type="NCBI Taxonomy" id="889272"/>
    <lineage>
        <taxon>Bacteria</taxon>
        <taxon>Pseudomonadati</taxon>
        <taxon>Myxococcota</taxon>
        <taxon>Polyangia</taxon>
        <taxon>Polyangiales</taxon>
        <taxon>Polyangiaceae</taxon>
        <taxon>Polyangium</taxon>
    </lineage>
</organism>
<dbReference type="InterPro" id="IPR016161">
    <property type="entry name" value="Ald_DH/histidinol_DH"/>
</dbReference>
<dbReference type="PROSITE" id="PS00687">
    <property type="entry name" value="ALDEHYDE_DEHYDR_GLU"/>
    <property type="match status" value="1"/>
</dbReference>
<dbReference type="Gene3D" id="3.40.309.10">
    <property type="entry name" value="Aldehyde Dehydrogenase, Chain A, domain 2"/>
    <property type="match status" value="1"/>
</dbReference>
<dbReference type="InterPro" id="IPR016163">
    <property type="entry name" value="Ald_DH_C"/>
</dbReference>
<protein>
    <submittedName>
        <fullName evidence="6">Aldehyde dehydrogenase family protein</fullName>
    </submittedName>
</protein>
<reference evidence="6 7" key="1">
    <citation type="submission" date="2019-04" db="EMBL/GenBank/DDBJ databases">
        <authorList>
            <person name="Li Y."/>
            <person name="Wang J."/>
        </authorList>
    </citation>
    <scope>NUCLEOTIDE SEQUENCE [LARGE SCALE GENOMIC DNA]</scope>
    <source>
        <strain evidence="6 7">DSM 14668</strain>
    </source>
</reference>
<sequence>MSRHLLFIDGAWRESSRTHTIKSPYSGRIVAVAEEADEALMERALSAAKAAQTRFRKTSRYLRSRLLAAMARRIDEERAKFVTSIVDEAGKPAALADAEVSRAITTFIVGAEEAKRYGGEVFPVDIDAAGRAYEPGTSLFVPRGPVLAITPFNFPLNLVAHKVVPALAIGAPVLIKPAPQTPGAVRLLAEVFEAAANEVSESRETIPLAALQTINAPNEVTGRAIRDPRVAVVSFTGSASVGWSIQGMARGKRTVLELGGNAAVLVHGGADLVRAAARVAYGAFAYAGQVCISVQNVWVEESVEEAFRGFLLEEVGRIKTGDPRGEGVLVGPVIDGKAADRITAWIDEAQKAGVNVLCGGKREGNLLQPTVLDRPGEALAIVREEVFGPVLNLLTYRDVGEAIEAVNRSKYGLQAGVFTDSLRVARRTVEDLEVGGVMINEVPTYRADHMPYGGVKESGLGREGVRYAMEEYSERKTVISYRG</sequence>
<evidence type="ECO:0000256" key="3">
    <source>
        <dbReference type="PROSITE-ProRule" id="PRU10007"/>
    </source>
</evidence>
<dbReference type="AlphaFoldDB" id="A0A4U1JDN3"/>
<gene>
    <name evidence="6" type="ORF">E8A74_14255</name>
</gene>
<evidence type="ECO:0000256" key="1">
    <source>
        <dbReference type="ARBA" id="ARBA00009986"/>
    </source>
</evidence>
<evidence type="ECO:0000256" key="2">
    <source>
        <dbReference type="ARBA" id="ARBA00023002"/>
    </source>
</evidence>
<dbReference type="InterPro" id="IPR016162">
    <property type="entry name" value="Ald_DH_N"/>
</dbReference>
<dbReference type="InterPro" id="IPR029510">
    <property type="entry name" value="Ald_DH_CS_GLU"/>
</dbReference>